<evidence type="ECO:0000256" key="1">
    <source>
        <dbReference type="SAM" id="MobiDB-lite"/>
    </source>
</evidence>
<dbReference type="GeneID" id="89942998"/>
<dbReference type="PANTHER" id="PTHR24148">
    <property type="entry name" value="ANKYRIN REPEAT DOMAIN-CONTAINING PROTEIN 39 HOMOLOG-RELATED"/>
    <property type="match status" value="1"/>
</dbReference>
<evidence type="ECO:0000313" key="3">
    <source>
        <dbReference type="EMBL" id="KAK4110133.1"/>
    </source>
</evidence>
<reference evidence="3" key="1">
    <citation type="journal article" date="2023" name="Mol. Phylogenet. Evol.">
        <title>Genome-scale phylogeny and comparative genomics of the fungal order Sordariales.</title>
        <authorList>
            <person name="Hensen N."/>
            <person name="Bonometti L."/>
            <person name="Westerberg I."/>
            <person name="Brannstrom I.O."/>
            <person name="Guillou S."/>
            <person name="Cros-Aarteil S."/>
            <person name="Calhoun S."/>
            <person name="Haridas S."/>
            <person name="Kuo A."/>
            <person name="Mondo S."/>
            <person name="Pangilinan J."/>
            <person name="Riley R."/>
            <person name="LaButti K."/>
            <person name="Andreopoulos B."/>
            <person name="Lipzen A."/>
            <person name="Chen C."/>
            <person name="Yan M."/>
            <person name="Daum C."/>
            <person name="Ng V."/>
            <person name="Clum A."/>
            <person name="Steindorff A."/>
            <person name="Ohm R.A."/>
            <person name="Martin F."/>
            <person name="Silar P."/>
            <person name="Natvig D.O."/>
            <person name="Lalanne C."/>
            <person name="Gautier V."/>
            <person name="Ament-Velasquez S.L."/>
            <person name="Kruys A."/>
            <person name="Hutchinson M.I."/>
            <person name="Powell A.J."/>
            <person name="Barry K."/>
            <person name="Miller A.N."/>
            <person name="Grigoriev I.V."/>
            <person name="Debuchy R."/>
            <person name="Gladieux P."/>
            <person name="Hiltunen Thoren M."/>
            <person name="Johannesson H."/>
        </authorList>
    </citation>
    <scope>NUCLEOTIDE SEQUENCE</scope>
    <source>
        <strain evidence="3">CBS 508.74</strain>
    </source>
</reference>
<proteinExistence type="predicted"/>
<reference evidence="3" key="2">
    <citation type="submission" date="2023-05" db="EMBL/GenBank/DDBJ databases">
        <authorList>
            <consortium name="Lawrence Berkeley National Laboratory"/>
            <person name="Steindorff A."/>
            <person name="Hensen N."/>
            <person name="Bonometti L."/>
            <person name="Westerberg I."/>
            <person name="Brannstrom I.O."/>
            <person name="Guillou S."/>
            <person name="Cros-Aarteil S."/>
            <person name="Calhoun S."/>
            <person name="Haridas S."/>
            <person name="Kuo A."/>
            <person name="Mondo S."/>
            <person name="Pangilinan J."/>
            <person name="Riley R."/>
            <person name="Labutti K."/>
            <person name="Andreopoulos B."/>
            <person name="Lipzen A."/>
            <person name="Chen C."/>
            <person name="Yanf M."/>
            <person name="Daum C."/>
            <person name="Ng V."/>
            <person name="Clum A."/>
            <person name="Ohm R."/>
            <person name="Martin F."/>
            <person name="Silar P."/>
            <person name="Natvig D."/>
            <person name="Lalanne C."/>
            <person name="Gautier V."/>
            <person name="Ament-Velasquez S.L."/>
            <person name="Kruys A."/>
            <person name="Hutchinson M.I."/>
            <person name="Powell A.J."/>
            <person name="Barry K."/>
            <person name="Miller A.N."/>
            <person name="Grigoriev I.V."/>
            <person name="Debuchy R."/>
            <person name="Gladieux P."/>
            <person name="Thoren M.H."/>
            <person name="Johannesson H."/>
        </authorList>
    </citation>
    <scope>NUCLEOTIDE SEQUENCE</scope>
    <source>
        <strain evidence="3">CBS 508.74</strain>
    </source>
</reference>
<feature type="domain" description="Heterokaryon incompatibility" evidence="2">
    <location>
        <begin position="60"/>
        <end position="270"/>
    </location>
</feature>
<dbReference type="AlphaFoldDB" id="A0AAN6QHD2"/>
<evidence type="ECO:0000313" key="4">
    <source>
        <dbReference type="Proteomes" id="UP001302812"/>
    </source>
</evidence>
<sequence length="721" mass="80397">MKSATNAHGIQAFTYRSTPLDKSRTEIRLLRLLHARNPSAPLACRIFVSALGPSGSRHPYKALSYVWGDPAKTHTISVLAEPRADDDIDNADDDGEPDHAPAVEHSDGESVAASLLLGFTENLHAALVALRDADEDVTLWIDQICINQEDNAEKESQVGLMGRVYSSASQVIVCLGPEADGSDAVMEAWRDIGQEARDLEIERYYTRERVAMVFQLMSGVGRGEPENPVAERMGDLVRRAADRFLPLIVDDSMWKWFCRPYFRRAWVVQEFCLCADTVFVCGHVRVDPKLVGLAVHIKRHSISHFGKQLYIGRGVSSEQMDRILGQPTERLLNTRERRQRFNRGEPHADGDQLHALLRRLYVEHETEATHHRDRIYSLLGLAVDADTLGIEPDYTEGVEATARVLVDAARRMLTNPGGSARIDVLCFAQFPKLAELADHLPSWVPDWRGNLQRSYYTVQERTDPHLFAACGAHHLAVEPVVPQPTDPRAVGLRGVVVDAIEAVSPSEPLRLTGHFDTAAILGYLAQIKAFVDISVAKTTPTAPEEAVHNMYHQSNRELRAEARWRVPIADLYWIRNGIMNRAPPEVELYHRQAVEALQLVLECTPLPDEEQERRFAEFRWSEKYRDNELGVEYRESLKYAINKRPFLTRNGHVGIAGGELQAGDVVVVFCGGRIPFVLRPLNHDGKGGSSVGVKTFAFIGEAYCHGIMDGGRPGIVSGANS</sequence>
<dbReference type="EMBL" id="MU853352">
    <property type="protein sequence ID" value="KAK4110133.1"/>
    <property type="molecule type" value="Genomic_DNA"/>
</dbReference>
<dbReference type="RefSeq" id="XP_064667703.1">
    <property type="nucleotide sequence ID" value="XM_064818872.1"/>
</dbReference>
<dbReference type="Pfam" id="PF06985">
    <property type="entry name" value="HET"/>
    <property type="match status" value="1"/>
</dbReference>
<organism evidence="3 4">
    <name type="scientific">Canariomyces notabilis</name>
    <dbReference type="NCBI Taxonomy" id="2074819"/>
    <lineage>
        <taxon>Eukaryota</taxon>
        <taxon>Fungi</taxon>
        <taxon>Dikarya</taxon>
        <taxon>Ascomycota</taxon>
        <taxon>Pezizomycotina</taxon>
        <taxon>Sordariomycetes</taxon>
        <taxon>Sordariomycetidae</taxon>
        <taxon>Sordariales</taxon>
        <taxon>Chaetomiaceae</taxon>
        <taxon>Canariomyces</taxon>
    </lineage>
</organism>
<dbReference type="InterPro" id="IPR010730">
    <property type="entry name" value="HET"/>
</dbReference>
<name>A0AAN6QHD2_9PEZI</name>
<dbReference type="Proteomes" id="UP001302812">
    <property type="component" value="Unassembled WGS sequence"/>
</dbReference>
<evidence type="ECO:0000259" key="2">
    <source>
        <dbReference type="Pfam" id="PF06985"/>
    </source>
</evidence>
<gene>
    <name evidence="3" type="ORF">N656DRAFT_838654</name>
</gene>
<comment type="caution">
    <text evidence="3">The sequence shown here is derived from an EMBL/GenBank/DDBJ whole genome shotgun (WGS) entry which is preliminary data.</text>
</comment>
<dbReference type="InterPro" id="IPR052895">
    <property type="entry name" value="HetReg/Transcr_Mod"/>
</dbReference>
<feature type="compositionally biased region" description="Basic and acidic residues" evidence="1">
    <location>
        <begin position="97"/>
        <end position="106"/>
    </location>
</feature>
<protein>
    <submittedName>
        <fullName evidence="3">HET-domain-containing protein</fullName>
    </submittedName>
</protein>
<accession>A0AAN6QHD2</accession>
<dbReference type="Pfam" id="PF26639">
    <property type="entry name" value="Het-6_barrel"/>
    <property type="match status" value="1"/>
</dbReference>
<feature type="compositionally biased region" description="Acidic residues" evidence="1">
    <location>
        <begin position="84"/>
        <end position="96"/>
    </location>
</feature>
<keyword evidence="4" id="KW-1185">Reference proteome</keyword>
<feature type="region of interest" description="Disordered" evidence="1">
    <location>
        <begin position="81"/>
        <end position="106"/>
    </location>
</feature>
<dbReference type="PANTHER" id="PTHR24148:SF73">
    <property type="entry name" value="HET DOMAIN PROTEIN (AFU_ORTHOLOGUE AFUA_8G01020)"/>
    <property type="match status" value="1"/>
</dbReference>